<evidence type="ECO:0000313" key="9">
    <source>
        <dbReference type="Proteomes" id="UP000029846"/>
    </source>
</evidence>
<dbReference type="PROSITE" id="PS00895">
    <property type="entry name" value="3_HYDROXYISOBUT_DH"/>
    <property type="match status" value="1"/>
</dbReference>
<organism evidence="7 9">
    <name type="scientific">Paracoccus halophilus</name>
    <dbReference type="NCBI Taxonomy" id="376733"/>
    <lineage>
        <taxon>Bacteria</taxon>
        <taxon>Pseudomonadati</taxon>
        <taxon>Pseudomonadota</taxon>
        <taxon>Alphaproteobacteria</taxon>
        <taxon>Rhodobacterales</taxon>
        <taxon>Paracoccaceae</taxon>
        <taxon>Paracoccus</taxon>
    </lineage>
</organism>
<reference evidence="7 9" key="2">
    <citation type="submission" date="2014-10" db="EMBL/GenBank/DDBJ databases">
        <title>Paracoccus sanguinis sp. nov., isolated from clinical specimens of New York State patients.</title>
        <authorList>
            <person name="Mingle L.A."/>
            <person name="Cole J.A."/>
            <person name="Lapierre P."/>
            <person name="Musser K.A."/>
        </authorList>
    </citation>
    <scope>NUCLEOTIDE SEQUENCE [LARGE SCALE GENOMIC DNA]</scope>
    <source>
        <strain evidence="7 9">JCM 14014</strain>
    </source>
</reference>
<dbReference type="InterPro" id="IPR036291">
    <property type="entry name" value="NAD(P)-bd_dom_sf"/>
</dbReference>
<dbReference type="PIRSF" id="PIRSF000103">
    <property type="entry name" value="HIBADH"/>
    <property type="match status" value="1"/>
</dbReference>
<proteinExistence type="inferred from homology"/>
<dbReference type="EMBL" id="FOJO01000048">
    <property type="protein sequence ID" value="SFA62379.1"/>
    <property type="molecule type" value="Genomic_DNA"/>
</dbReference>
<evidence type="ECO:0000313" key="8">
    <source>
        <dbReference type="EMBL" id="SFA62379.1"/>
    </source>
</evidence>
<dbReference type="InterPro" id="IPR015815">
    <property type="entry name" value="HIBADH-related"/>
</dbReference>
<dbReference type="Gene3D" id="3.40.50.720">
    <property type="entry name" value="NAD(P)-binding Rossmann-like Domain"/>
    <property type="match status" value="1"/>
</dbReference>
<dbReference type="SUPFAM" id="SSF48179">
    <property type="entry name" value="6-phosphogluconate dehydrogenase C-terminal domain-like"/>
    <property type="match status" value="1"/>
</dbReference>
<evidence type="ECO:0000313" key="10">
    <source>
        <dbReference type="Proteomes" id="UP000182312"/>
    </source>
</evidence>
<evidence type="ECO:0000256" key="2">
    <source>
        <dbReference type="ARBA" id="ARBA00023002"/>
    </source>
</evidence>
<evidence type="ECO:0000256" key="4">
    <source>
        <dbReference type="PIRSR" id="PIRSR000103-1"/>
    </source>
</evidence>
<evidence type="ECO:0000256" key="3">
    <source>
        <dbReference type="ARBA" id="ARBA00023027"/>
    </source>
</evidence>
<dbReference type="STRING" id="376733.SAMN04487972_1488"/>
<dbReference type="Proteomes" id="UP000182312">
    <property type="component" value="Unassembled WGS sequence"/>
</dbReference>
<dbReference type="PANTHER" id="PTHR43060">
    <property type="entry name" value="3-HYDROXYISOBUTYRATE DEHYDROGENASE-LIKE 1, MITOCHONDRIAL-RELATED"/>
    <property type="match status" value="1"/>
</dbReference>
<keyword evidence="9" id="KW-1185">Reference proteome</keyword>
<evidence type="ECO:0000256" key="1">
    <source>
        <dbReference type="ARBA" id="ARBA00009080"/>
    </source>
</evidence>
<dbReference type="OrthoDB" id="9812907at2"/>
<dbReference type="GO" id="GO:0016054">
    <property type="term" value="P:organic acid catabolic process"/>
    <property type="evidence" value="ECO:0007669"/>
    <property type="project" value="UniProtKB-ARBA"/>
</dbReference>
<dbReference type="SUPFAM" id="SSF51735">
    <property type="entry name" value="NAD(P)-binding Rossmann-fold domains"/>
    <property type="match status" value="1"/>
</dbReference>
<feature type="active site" evidence="4">
    <location>
        <position position="175"/>
    </location>
</feature>
<dbReference type="InterPro" id="IPR029154">
    <property type="entry name" value="HIBADH-like_NADP-bd"/>
</dbReference>
<dbReference type="Gene3D" id="1.10.1040.10">
    <property type="entry name" value="N-(1-d-carboxylethyl)-l-norvaline Dehydrogenase, domain 2"/>
    <property type="match status" value="1"/>
</dbReference>
<dbReference type="AlphaFoldDB" id="A0A099EU54"/>
<dbReference type="InterPro" id="IPR013328">
    <property type="entry name" value="6PGD_dom2"/>
</dbReference>
<keyword evidence="2" id="KW-0560">Oxidoreductase</keyword>
<dbReference type="InterPro" id="IPR002204">
    <property type="entry name" value="3-OH-isobutyrate_DH-rel_CS"/>
</dbReference>
<name>A0A099EU54_9RHOB</name>
<dbReference type="InterPro" id="IPR006115">
    <property type="entry name" value="6PGDH_NADP-bd"/>
</dbReference>
<comment type="similarity">
    <text evidence="1">Belongs to the HIBADH-related family.</text>
</comment>
<evidence type="ECO:0000259" key="5">
    <source>
        <dbReference type="Pfam" id="PF03446"/>
    </source>
</evidence>
<dbReference type="PANTHER" id="PTHR43060:SF15">
    <property type="entry name" value="3-HYDROXYISOBUTYRATE DEHYDROGENASE-LIKE 1, MITOCHONDRIAL-RELATED"/>
    <property type="match status" value="1"/>
</dbReference>
<reference evidence="7 9" key="1">
    <citation type="submission" date="2014-09" db="EMBL/GenBank/DDBJ databases">
        <authorList>
            <person name="McGinnis J.M."/>
            <person name="Wolfgang W.J."/>
        </authorList>
    </citation>
    <scope>NUCLEOTIDE SEQUENCE [LARGE SCALE GENOMIC DNA]</scope>
    <source>
        <strain evidence="7 9">JCM 14014</strain>
    </source>
</reference>
<dbReference type="RefSeq" id="WP_036744060.1">
    <property type="nucleotide sequence ID" value="NZ_FOJO01000048.1"/>
</dbReference>
<dbReference type="Proteomes" id="UP000029846">
    <property type="component" value="Unassembled WGS sequence"/>
</dbReference>
<reference evidence="8 10" key="3">
    <citation type="submission" date="2016-10" db="EMBL/GenBank/DDBJ databases">
        <authorList>
            <person name="de Groot N.N."/>
        </authorList>
    </citation>
    <scope>NUCLEOTIDE SEQUENCE [LARGE SCALE GENOMIC DNA]</scope>
    <source>
        <strain evidence="8 10">CGMCC 1.6117</strain>
    </source>
</reference>
<dbReference type="InterPro" id="IPR008927">
    <property type="entry name" value="6-PGluconate_DH-like_C_sf"/>
</dbReference>
<keyword evidence="3" id="KW-0520">NAD</keyword>
<sequence>MGETPVIGFIGLGFMGHGMAKNIRQAGYDLWVRGRSNRTPIDSLVGMGAKEAESPRQMAEVCDIIHICLSNSPQIEAVMHGPDGILAGARSGLVVIDASTADPASTEALAAELALKGGSFVDAPLGGTPVQAEAGELIAMVGCDEEVLEYIRPVLECWAGSITHIGPVGAGHKMKLLMNFIGLSYGALYSEVAVLGAKVGIAPETLRRVIAASRMGNGFFDTFMAYVVDRNRDSHKFSIENAAKDLGYINDMAGNADVMNIMAGAARQYYTHAMATGHGQDYVPYLSDLVAALNGVDLARFGETD</sequence>
<dbReference type="GO" id="GO:0050661">
    <property type="term" value="F:NADP binding"/>
    <property type="evidence" value="ECO:0007669"/>
    <property type="project" value="InterPro"/>
</dbReference>
<dbReference type="GO" id="GO:0016491">
    <property type="term" value="F:oxidoreductase activity"/>
    <property type="evidence" value="ECO:0007669"/>
    <property type="project" value="UniProtKB-KW"/>
</dbReference>
<protein>
    <submittedName>
        <fullName evidence="7">3-hydroxyisobutyrate dehydrogenase</fullName>
    </submittedName>
</protein>
<dbReference type="eggNOG" id="COG2084">
    <property type="taxonomic scope" value="Bacteria"/>
</dbReference>
<dbReference type="EMBL" id="JRKN01000052">
    <property type="protein sequence ID" value="KGJ01930.1"/>
    <property type="molecule type" value="Genomic_DNA"/>
</dbReference>
<evidence type="ECO:0000259" key="6">
    <source>
        <dbReference type="Pfam" id="PF14833"/>
    </source>
</evidence>
<accession>A0A099EU54</accession>
<feature type="domain" description="6-phosphogluconate dehydrogenase NADP-binding" evidence="5">
    <location>
        <begin position="7"/>
        <end position="166"/>
    </location>
</feature>
<gene>
    <name evidence="7" type="ORF">IT41_18930</name>
    <name evidence="8" type="ORF">SAMN04487972_1488</name>
</gene>
<dbReference type="GO" id="GO:0051287">
    <property type="term" value="F:NAD binding"/>
    <property type="evidence" value="ECO:0007669"/>
    <property type="project" value="InterPro"/>
</dbReference>
<feature type="domain" description="3-hydroxyisobutyrate dehydrogenase-like NAD-binding" evidence="6">
    <location>
        <begin position="169"/>
        <end position="280"/>
    </location>
</feature>
<dbReference type="Pfam" id="PF03446">
    <property type="entry name" value="NAD_binding_2"/>
    <property type="match status" value="1"/>
</dbReference>
<evidence type="ECO:0000313" key="7">
    <source>
        <dbReference type="EMBL" id="KGJ01930.1"/>
    </source>
</evidence>
<dbReference type="Pfam" id="PF14833">
    <property type="entry name" value="NAD_binding_11"/>
    <property type="match status" value="1"/>
</dbReference>